<dbReference type="GO" id="GO:0005681">
    <property type="term" value="C:spliceosomal complex"/>
    <property type="evidence" value="ECO:0007669"/>
    <property type="project" value="InterPro"/>
</dbReference>
<evidence type="ECO:0000259" key="8">
    <source>
        <dbReference type="Pfam" id="PF23406"/>
    </source>
</evidence>
<keyword evidence="6" id="KW-0539">Nucleus</keyword>
<dbReference type="GO" id="GO:0008270">
    <property type="term" value="F:zinc ion binding"/>
    <property type="evidence" value="ECO:0007669"/>
    <property type="project" value="UniProtKB-KW"/>
</dbReference>
<accession>A0A8J2NYR1</accession>
<evidence type="ECO:0000256" key="7">
    <source>
        <dbReference type="SAM" id="MobiDB-lite"/>
    </source>
</evidence>
<gene>
    <name evidence="9" type="ORF">AFUS01_LOCUS20135</name>
</gene>
<dbReference type="GO" id="GO:0033260">
    <property type="term" value="P:nuclear DNA replication"/>
    <property type="evidence" value="ECO:0007669"/>
    <property type="project" value="TreeGrafter"/>
</dbReference>
<feature type="compositionally biased region" description="Basic and acidic residues" evidence="7">
    <location>
        <begin position="136"/>
        <end position="161"/>
    </location>
</feature>
<dbReference type="PANTHER" id="PTHR13278:SF0">
    <property type="entry name" value="ZINC FINGER PROTEIN 830"/>
    <property type="match status" value="1"/>
</dbReference>
<organism evidence="9 10">
    <name type="scientific">Allacma fusca</name>
    <dbReference type="NCBI Taxonomy" id="39272"/>
    <lineage>
        <taxon>Eukaryota</taxon>
        <taxon>Metazoa</taxon>
        <taxon>Ecdysozoa</taxon>
        <taxon>Arthropoda</taxon>
        <taxon>Hexapoda</taxon>
        <taxon>Collembola</taxon>
        <taxon>Symphypleona</taxon>
        <taxon>Sminthuridae</taxon>
        <taxon>Allacma</taxon>
    </lineage>
</organism>
<dbReference type="InterPro" id="IPR059039">
    <property type="entry name" value="ZNF380_CC"/>
</dbReference>
<evidence type="ECO:0000256" key="3">
    <source>
        <dbReference type="ARBA" id="ARBA00022723"/>
    </source>
</evidence>
<reference evidence="9" key="1">
    <citation type="submission" date="2021-06" db="EMBL/GenBank/DDBJ databases">
        <authorList>
            <person name="Hodson N. C."/>
            <person name="Mongue J. A."/>
            <person name="Jaron S. K."/>
        </authorList>
    </citation>
    <scope>NUCLEOTIDE SEQUENCE</scope>
</reference>
<comment type="subcellular location">
    <subcellularLocation>
        <location evidence="1">Nucleus speckle</location>
    </subcellularLocation>
</comment>
<evidence type="ECO:0000256" key="4">
    <source>
        <dbReference type="ARBA" id="ARBA00022771"/>
    </source>
</evidence>
<dbReference type="GO" id="GO:0033314">
    <property type="term" value="P:mitotic DNA replication checkpoint signaling"/>
    <property type="evidence" value="ECO:0007669"/>
    <property type="project" value="TreeGrafter"/>
</dbReference>
<proteinExistence type="predicted"/>
<evidence type="ECO:0000256" key="1">
    <source>
        <dbReference type="ARBA" id="ARBA00004324"/>
    </source>
</evidence>
<dbReference type="InterPro" id="IPR040050">
    <property type="entry name" value="ZNF830-like"/>
</dbReference>
<dbReference type="GO" id="GO:0003676">
    <property type="term" value="F:nucleic acid binding"/>
    <property type="evidence" value="ECO:0007669"/>
    <property type="project" value="InterPro"/>
</dbReference>
<dbReference type="Proteomes" id="UP000708208">
    <property type="component" value="Unassembled WGS sequence"/>
</dbReference>
<protein>
    <recommendedName>
        <fullName evidence="8">ZNF380 coiled-coil domain-containing protein</fullName>
    </recommendedName>
</protein>
<keyword evidence="4" id="KW-0863">Zinc-finger</keyword>
<comment type="caution">
    <text evidence="9">The sequence shown here is derived from an EMBL/GenBank/DDBJ whole genome shotgun (WGS) entry which is preliminary data.</text>
</comment>
<keyword evidence="5" id="KW-0862">Zinc</keyword>
<dbReference type="PANTHER" id="PTHR13278">
    <property type="entry name" value="ZINC FINGER PROTEIN 830"/>
    <property type="match status" value="1"/>
</dbReference>
<evidence type="ECO:0000313" key="9">
    <source>
        <dbReference type="EMBL" id="CAG7731553.1"/>
    </source>
</evidence>
<dbReference type="AlphaFoldDB" id="A0A8J2NYR1"/>
<keyword evidence="2" id="KW-0217">Developmental protein</keyword>
<evidence type="ECO:0000256" key="5">
    <source>
        <dbReference type="ARBA" id="ARBA00022833"/>
    </source>
</evidence>
<evidence type="ECO:0000256" key="6">
    <source>
        <dbReference type="ARBA" id="ARBA00023242"/>
    </source>
</evidence>
<sequence length="254" mass="29036">MSGKKISSNLAEYKNGQLTCIVCRIPVKNELYWTGHVNGRQHRDSINALKRKLDTEGPPASKKSKVDETFAKPKPPPSSHAVPVPQDVQDRIIFKSTKNHPPTSKPTLSEAPLKKIVQFEDEEEEVPAPGSANTVETKKEDLPEGFFDDPKEDAKVRGKEFVDPEEAEWNKFLKEIATEEIQSESLLVVDEEESRKERELDEIEDMMTHWQRVIDLEKKKETRVKKMESDSVGSDSSGDETDFNEELDWRVKKF</sequence>
<keyword evidence="10" id="KW-1185">Reference proteome</keyword>
<evidence type="ECO:0000256" key="2">
    <source>
        <dbReference type="ARBA" id="ARBA00022473"/>
    </source>
</evidence>
<dbReference type="EMBL" id="CAJVCH010214918">
    <property type="protein sequence ID" value="CAG7731553.1"/>
    <property type="molecule type" value="Genomic_DNA"/>
</dbReference>
<evidence type="ECO:0000313" key="10">
    <source>
        <dbReference type="Proteomes" id="UP000708208"/>
    </source>
</evidence>
<feature type="domain" description="ZNF380 coiled-coil" evidence="8">
    <location>
        <begin position="142"/>
        <end position="221"/>
    </location>
</feature>
<keyword evidence="3" id="KW-0479">Metal-binding</keyword>
<feature type="region of interest" description="Disordered" evidence="7">
    <location>
        <begin position="222"/>
        <end position="243"/>
    </location>
</feature>
<feature type="region of interest" description="Disordered" evidence="7">
    <location>
        <begin position="48"/>
        <end position="161"/>
    </location>
</feature>
<dbReference type="Pfam" id="PF23406">
    <property type="entry name" value="ZNF380_CC"/>
    <property type="match status" value="1"/>
</dbReference>
<dbReference type="OrthoDB" id="77607at2759"/>
<dbReference type="GO" id="GO:0044773">
    <property type="term" value="P:mitotic DNA damage checkpoint signaling"/>
    <property type="evidence" value="ECO:0007669"/>
    <property type="project" value="TreeGrafter"/>
</dbReference>
<name>A0A8J2NYR1_9HEXA</name>